<evidence type="ECO:0000313" key="2">
    <source>
        <dbReference type="Proteomes" id="UP000807342"/>
    </source>
</evidence>
<dbReference type="EMBL" id="MU151122">
    <property type="protein sequence ID" value="KAF9449710.1"/>
    <property type="molecule type" value="Genomic_DNA"/>
</dbReference>
<evidence type="ECO:0000313" key="1">
    <source>
        <dbReference type="EMBL" id="KAF9449710.1"/>
    </source>
</evidence>
<name>A0A9P6C5E0_9AGAR</name>
<organism evidence="1 2">
    <name type="scientific">Macrolepiota fuliginosa MF-IS2</name>
    <dbReference type="NCBI Taxonomy" id="1400762"/>
    <lineage>
        <taxon>Eukaryota</taxon>
        <taxon>Fungi</taxon>
        <taxon>Dikarya</taxon>
        <taxon>Basidiomycota</taxon>
        <taxon>Agaricomycotina</taxon>
        <taxon>Agaricomycetes</taxon>
        <taxon>Agaricomycetidae</taxon>
        <taxon>Agaricales</taxon>
        <taxon>Agaricineae</taxon>
        <taxon>Agaricaceae</taxon>
        <taxon>Macrolepiota</taxon>
    </lineage>
</organism>
<comment type="caution">
    <text evidence="1">The sequence shown here is derived from an EMBL/GenBank/DDBJ whole genome shotgun (WGS) entry which is preliminary data.</text>
</comment>
<reference evidence="1" key="1">
    <citation type="submission" date="2020-11" db="EMBL/GenBank/DDBJ databases">
        <authorList>
            <consortium name="DOE Joint Genome Institute"/>
            <person name="Ahrendt S."/>
            <person name="Riley R."/>
            <person name="Andreopoulos W."/>
            <person name="Labutti K."/>
            <person name="Pangilinan J."/>
            <person name="Ruiz-Duenas F.J."/>
            <person name="Barrasa J.M."/>
            <person name="Sanchez-Garcia M."/>
            <person name="Camarero S."/>
            <person name="Miyauchi S."/>
            <person name="Serrano A."/>
            <person name="Linde D."/>
            <person name="Babiker R."/>
            <person name="Drula E."/>
            <person name="Ayuso-Fernandez I."/>
            <person name="Pacheco R."/>
            <person name="Padilla G."/>
            <person name="Ferreira P."/>
            <person name="Barriuso J."/>
            <person name="Kellner H."/>
            <person name="Castanera R."/>
            <person name="Alfaro M."/>
            <person name="Ramirez L."/>
            <person name="Pisabarro A.G."/>
            <person name="Kuo A."/>
            <person name="Tritt A."/>
            <person name="Lipzen A."/>
            <person name="He G."/>
            <person name="Yan M."/>
            <person name="Ng V."/>
            <person name="Cullen D."/>
            <person name="Martin F."/>
            <person name="Rosso M.-N."/>
            <person name="Henrissat B."/>
            <person name="Hibbett D."/>
            <person name="Martinez A.T."/>
            <person name="Grigoriev I.V."/>
        </authorList>
    </citation>
    <scope>NUCLEOTIDE SEQUENCE</scope>
    <source>
        <strain evidence="1">MF-IS2</strain>
    </source>
</reference>
<dbReference type="Proteomes" id="UP000807342">
    <property type="component" value="Unassembled WGS sequence"/>
</dbReference>
<gene>
    <name evidence="1" type="ORF">P691DRAFT_790575</name>
</gene>
<keyword evidence="2" id="KW-1185">Reference proteome</keyword>
<dbReference type="AlphaFoldDB" id="A0A9P6C5E0"/>
<sequence length="255" mass="28367">MDYLPEWGYCVGLALVSDTNNFSNTRLYARFPELEDLLRTSPRLEDKIRVRNLITGTIPVQAGNIVLCNSKTPEPHDTVDALVRTLQESKIKDANCANVYARLLLVVPTVANRIGWTSSLNNAWQNVHILTPMPDHRSKGQPLPLLHPTLTRNDSNWCTCDSGFRYISSKIGFESMHLTQDVSVYDQSHGSWLASMTDKYWKMLAYGSDHQPGGITQNVPSNASCRLSGFGGSIAHTGMKGGPEVYVIMWWGIGV</sequence>
<proteinExistence type="predicted"/>
<protein>
    <submittedName>
        <fullName evidence="1">Uncharacterized protein</fullName>
    </submittedName>
</protein>
<accession>A0A9P6C5E0</accession>